<evidence type="ECO:0008006" key="3">
    <source>
        <dbReference type="Google" id="ProtNLM"/>
    </source>
</evidence>
<protein>
    <recommendedName>
        <fullName evidence="3">Membrane-associated kinase regulator 4</fullName>
    </recommendedName>
</protein>
<name>A0AAV1A0Q1_VICFA</name>
<keyword evidence="2" id="KW-1185">Reference proteome</keyword>
<gene>
    <name evidence="1" type="ORF">VFH_III052920</name>
</gene>
<dbReference type="GO" id="GO:0005886">
    <property type="term" value="C:plasma membrane"/>
    <property type="evidence" value="ECO:0007669"/>
    <property type="project" value="InterPro"/>
</dbReference>
<dbReference type="InterPro" id="IPR039620">
    <property type="entry name" value="BKI1/MAKR1/3/4"/>
</dbReference>
<evidence type="ECO:0000313" key="2">
    <source>
        <dbReference type="Proteomes" id="UP001157006"/>
    </source>
</evidence>
<organism evidence="1 2">
    <name type="scientific">Vicia faba</name>
    <name type="common">Broad bean</name>
    <name type="synonym">Faba vulgaris</name>
    <dbReference type="NCBI Taxonomy" id="3906"/>
    <lineage>
        <taxon>Eukaryota</taxon>
        <taxon>Viridiplantae</taxon>
        <taxon>Streptophyta</taxon>
        <taxon>Embryophyta</taxon>
        <taxon>Tracheophyta</taxon>
        <taxon>Spermatophyta</taxon>
        <taxon>Magnoliopsida</taxon>
        <taxon>eudicotyledons</taxon>
        <taxon>Gunneridae</taxon>
        <taxon>Pentapetalae</taxon>
        <taxon>rosids</taxon>
        <taxon>fabids</taxon>
        <taxon>Fabales</taxon>
        <taxon>Fabaceae</taxon>
        <taxon>Papilionoideae</taxon>
        <taxon>50 kb inversion clade</taxon>
        <taxon>NPAAA clade</taxon>
        <taxon>Hologalegina</taxon>
        <taxon>IRL clade</taxon>
        <taxon>Fabeae</taxon>
        <taxon>Vicia</taxon>
    </lineage>
</organism>
<accession>A0AAV1A0Q1</accession>
<dbReference type="AlphaFoldDB" id="A0AAV1A0Q1"/>
<dbReference type="EMBL" id="OX451738">
    <property type="protein sequence ID" value="CAI8602697.1"/>
    <property type="molecule type" value="Genomic_DNA"/>
</dbReference>
<proteinExistence type="predicted"/>
<sequence length="357" mass="39957">MKIEMSQKQATLVHIDEDYIDMELTSPTNFFSYSFGSPSNNPREFEFQMSSISNEKDSKTTPADDLFYKGKLLPLHSPPRLQMVQNLLQNTNLEHSTSTSFPFTPPSFSTYTPLDSCNISSSESCRVSSEVNPDEYSFEMNPLVVSDSPKIKSWPKKLKMMNQLLFGQKLKASKAYLKSLFNKSGCSDKPSCANDPNKVAFVMQNKNKTKNKNPFEIFYEDDKKQMKREIVEEDDFVSHRKSFSGVVQRQYCANKSSSLSTSSSGSSSNSSSFSFSSAGYYDLQLFKRSISANYELEGSIEGAIAHCKQSQSQSQSQQQCCSKNGSSDDDARICPQIVATKVAVCEDKETTETSNTV</sequence>
<dbReference type="GO" id="GO:0019210">
    <property type="term" value="F:kinase inhibitor activity"/>
    <property type="evidence" value="ECO:0007669"/>
    <property type="project" value="InterPro"/>
</dbReference>
<evidence type="ECO:0000313" key="1">
    <source>
        <dbReference type="EMBL" id="CAI8602697.1"/>
    </source>
</evidence>
<dbReference type="PANTHER" id="PTHR33312">
    <property type="entry name" value="MEMBRANE-ASSOCIATED KINASE REGULATOR 4-RELATED"/>
    <property type="match status" value="1"/>
</dbReference>
<dbReference type="Proteomes" id="UP001157006">
    <property type="component" value="Chromosome 3"/>
</dbReference>
<reference evidence="1 2" key="1">
    <citation type="submission" date="2023-01" db="EMBL/GenBank/DDBJ databases">
        <authorList>
            <person name="Kreplak J."/>
        </authorList>
    </citation>
    <scope>NUCLEOTIDE SEQUENCE [LARGE SCALE GENOMIC DNA]</scope>
</reference>
<dbReference type="PANTHER" id="PTHR33312:SF21">
    <property type="entry name" value="MEMBRANE-ASSOCIATED KINASE REGULATOR 3-RELATED"/>
    <property type="match status" value="1"/>
</dbReference>